<dbReference type="PANTHER" id="PTHR23282">
    <property type="entry name" value="APICAL ENDOSOMAL GLYCOPROTEIN PRECURSOR"/>
    <property type="match status" value="1"/>
</dbReference>
<dbReference type="CDD" id="cd00033">
    <property type="entry name" value="CCP"/>
    <property type="match status" value="1"/>
</dbReference>
<keyword evidence="1 2" id="KW-1015">Disulfide bond</keyword>
<feature type="disulfide bond" evidence="2">
    <location>
        <begin position="287"/>
        <end position="314"/>
    </location>
</feature>
<dbReference type="InterPro" id="IPR000436">
    <property type="entry name" value="Sushi_SCR_CCP_dom"/>
</dbReference>
<dbReference type="InterPro" id="IPR024079">
    <property type="entry name" value="MetalloPept_cat_dom_sf"/>
</dbReference>
<feature type="domain" description="MAM" evidence="5">
    <location>
        <begin position="669"/>
        <end position="831"/>
    </location>
</feature>
<feature type="chain" id="PRO_5044982093" description="Metalloendopeptidase" evidence="4">
    <location>
        <begin position="22"/>
        <end position="831"/>
    </location>
</feature>
<dbReference type="Proteomes" id="UP000694888">
    <property type="component" value="Unplaced"/>
</dbReference>
<feature type="binding site" evidence="3">
    <location>
        <position position="149"/>
    </location>
    <ligand>
        <name>Zn(2+)</name>
        <dbReference type="ChEBI" id="CHEBI:29105"/>
        <note>catalytic</note>
    </ligand>
</feature>
<name>A0ABM1VRV8_APLCA</name>
<comment type="cofactor">
    <cofactor evidence="3 4">
        <name>Zn(2+)</name>
        <dbReference type="ChEBI" id="CHEBI:29105"/>
    </cofactor>
    <text evidence="3 4">Binds 1 zinc ion per subunit.</text>
</comment>
<feature type="active site" evidence="3">
    <location>
        <position position="150"/>
    </location>
</feature>
<dbReference type="PROSITE" id="PS51864">
    <property type="entry name" value="ASTACIN"/>
    <property type="match status" value="1"/>
</dbReference>
<sequence length="831" mass="92889">MSSGPSVQLTLVSCLLALAWSFPMSMMPLMEANPDENRGVSVEVLLKEGDIVVETRRSMEFLYYKTWYNRTVPYEFAPDFSLDGVRRVKSAMFDIQNSTCIRFKRREKEVDYIRFVQHKQGCYSSVGLKGGLQEVSLGDGCLRHGTIIHEILHLLGLWHEHSRIDRNEYITVMWDNIPKEHRENFEIRNRVHSHEIFLSMPYDYGSVMHYSNNTFALDRHKPTLVSRQKLPPGVVMGQRVGLSPGDIDKLNALYRCDITNCSSPQPLKNGQIDGRDFSVGARVLYRCDSGYTLVGASERVCRDLGQWTGDSPACLGTRNTGAVHYCNFDRRLGRLCGWTQATDDNLDWTANAGSTLTEDTGPPADHTLNTRNGGYMYVEASFQKPDLKARLISPVLDFPSADRVCLAFFTYMYGSGMGGLTVYNTMLDVSGVKPEDQVFSLEGDQGQVWRQVLLDLGNVSQPFHVTIEARLGPKYLSDIAIDDVVVGDCSTFKPLALSGGLMDSIACSFDHGLCQFQQDKLDDLDWVFNTGKTSTFNTGPDCDPHNCRTGQYLYLESSSPALRGDTAKLKTPVITGEGYHCLSFYYHMCGGDMGSLVVTMSSTISGNQRYLWGKFGDQGNRWQEKHLEFIATEAYEIWFEGTKGLGYRSDMAIDSISIIPGRCSGALRFNCDFEQDMCGWTNATRPADTWDWRRHSAETGTPLTGPSGDRLRPNGYYLYAESSRTFNGDTARLISPTVSSSHQGNCFQFWYHMYGRTMGNLTVSYQSGNGQEMELWSVAGNQGNVWHHQSINITDVNQIGFNVVVQANFAGGSFGDIAIDDVSLQSTFCGS</sequence>
<keyword evidence="3 4" id="KW-0482">Metalloprotease</keyword>
<keyword evidence="3 4" id="KW-0645">Protease</keyword>
<dbReference type="EC" id="3.4.24.-" evidence="4"/>
<dbReference type="SMART" id="SM00137">
    <property type="entry name" value="MAM"/>
    <property type="match status" value="3"/>
</dbReference>
<keyword evidence="3 4" id="KW-0862">Zinc</keyword>
<keyword evidence="3 4" id="KW-0479">Metal-binding</keyword>
<dbReference type="Gene3D" id="3.40.390.10">
    <property type="entry name" value="Collagenase (Catalytic Domain)"/>
    <property type="match status" value="1"/>
</dbReference>
<dbReference type="PROSITE" id="PS00740">
    <property type="entry name" value="MAM_1"/>
    <property type="match status" value="1"/>
</dbReference>
<evidence type="ECO:0000256" key="1">
    <source>
        <dbReference type="ARBA" id="ARBA00023157"/>
    </source>
</evidence>
<feature type="signal peptide" evidence="4">
    <location>
        <begin position="1"/>
        <end position="21"/>
    </location>
</feature>
<dbReference type="Gene3D" id="2.10.70.10">
    <property type="entry name" value="Complement Module, domain 1"/>
    <property type="match status" value="1"/>
</dbReference>
<dbReference type="SMART" id="SM00235">
    <property type="entry name" value="ZnMc"/>
    <property type="match status" value="1"/>
</dbReference>
<dbReference type="InterPro" id="IPR013320">
    <property type="entry name" value="ConA-like_dom_sf"/>
</dbReference>
<evidence type="ECO:0000313" key="8">
    <source>
        <dbReference type="Proteomes" id="UP000694888"/>
    </source>
</evidence>
<keyword evidence="8" id="KW-1185">Reference proteome</keyword>
<keyword evidence="3 4" id="KW-0378">Hydrolase</keyword>
<accession>A0ABM1VRV8</accession>
<dbReference type="RefSeq" id="XP_035825150.1">
    <property type="nucleotide sequence ID" value="XM_035969257.1"/>
</dbReference>
<dbReference type="InterPro" id="IPR051560">
    <property type="entry name" value="MAM_domain-containing"/>
</dbReference>
<dbReference type="Pfam" id="PF01400">
    <property type="entry name" value="Astacin"/>
    <property type="match status" value="1"/>
</dbReference>
<evidence type="ECO:0000313" key="9">
    <source>
        <dbReference type="RefSeq" id="XP_035825150.1"/>
    </source>
</evidence>
<organism evidence="8 9">
    <name type="scientific">Aplysia californica</name>
    <name type="common">California sea hare</name>
    <dbReference type="NCBI Taxonomy" id="6500"/>
    <lineage>
        <taxon>Eukaryota</taxon>
        <taxon>Metazoa</taxon>
        <taxon>Spiralia</taxon>
        <taxon>Lophotrochozoa</taxon>
        <taxon>Mollusca</taxon>
        <taxon>Gastropoda</taxon>
        <taxon>Heterobranchia</taxon>
        <taxon>Euthyneura</taxon>
        <taxon>Tectipleura</taxon>
        <taxon>Aplysiida</taxon>
        <taxon>Aplysioidea</taxon>
        <taxon>Aplysiidae</taxon>
        <taxon>Aplysia</taxon>
    </lineage>
</organism>
<keyword evidence="2" id="KW-0768">Sushi</keyword>
<feature type="binding site" evidence="3">
    <location>
        <position position="153"/>
    </location>
    <ligand>
        <name>Zn(2+)</name>
        <dbReference type="ChEBI" id="CHEBI:29105"/>
        <note>catalytic</note>
    </ligand>
</feature>
<dbReference type="PRINTS" id="PR00480">
    <property type="entry name" value="ASTACIN"/>
</dbReference>
<dbReference type="InterPro" id="IPR000998">
    <property type="entry name" value="MAM_dom"/>
</dbReference>
<dbReference type="InterPro" id="IPR034035">
    <property type="entry name" value="Astacin-like_dom"/>
</dbReference>
<feature type="domain" description="Peptidase M12A" evidence="7">
    <location>
        <begin position="57"/>
        <end position="257"/>
    </location>
</feature>
<evidence type="ECO:0000259" key="7">
    <source>
        <dbReference type="PROSITE" id="PS51864"/>
    </source>
</evidence>
<comment type="caution">
    <text evidence="2">Lacks conserved residue(s) required for the propagation of feature annotation.</text>
</comment>
<dbReference type="Pfam" id="PF00084">
    <property type="entry name" value="Sushi"/>
    <property type="match status" value="1"/>
</dbReference>
<feature type="domain" description="Sushi" evidence="6">
    <location>
        <begin position="259"/>
        <end position="316"/>
    </location>
</feature>
<feature type="binding site" evidence="3">
    <location>
        <position position="159"/>
    </location>
    <ligand>
        <name>Zn(2+)</name>
        <dbReference type="ChEBI" id="CHEBI:29105"/>
        <note>catalytic</note>
    </ligand>
</feature>
<dbReference type="Gene3D" id="2.60.120.200">
    <property type="match status" value="3"/>
</dbReference>
<proteinExistence type="predicted"/>
<dbReference type="InterPro" id="IPR006026">
    <property type="entry name" value="Peptidase_Metallo"/>
</dbReference>
<keyword evidence="4" id="KW-0732">Signal</keyword>
<dbReference type="GeneID" id="101858261"/>
<dbReference type="CDD" id="cd06263">
    <property type="entry name" value="MAM"/>
    <property type="match status" value="3"/>
</dbReference>
<dbReference type="InterPro" id="IPR001506">
    <property type="entry name" value="Peptidase_M12A"/>
</dbReference>
<dbReference type="PROSITE" id="PS50060">
    <property type="entry name" value="MAM_2"/>
    <property type="match status" value="3"/>
</dbReference>
<evidence type="ECO:0000259" key="5">
    <source>
        <dbReference type="PROSITE" id="PS50060"/>
    </source>
</evidence>
<reference evidence="9" key="1">
    <citation type="submission" date="2025-08" db="UniProtKB">
        <authorList>
            <consortium name="RefSeq"/>
        </authorList>
    </citation>
    <scope>IDENTIFICATION</scope>
</reference>
<evidence type="ECO:0000256" key="2">
    <source>
        <dbReference type="PROSITE-ProRule" id="PRU00302"/>
    </source>
</evidence>
<dbReference type="CDD" id="cd04280">
    <property type="entry name" value="ZnMc_astacin_like"/>
    <property type="match status" value="1"/>
</dbReference>
<protein>
    <recommendedName>
        <fullName evidence="4">Metalloendopeptidase</fullName>
        <ecNumber evidence="4">3.4.24.-</ecNumber>
    </recommendedName>
</protein>
<dbReference type="SMART" id="SM00032">
    <property type="entry name" value="CCP"/>
    <property type="match status" value="1"/>
</dbReference>
<dbReference type="SUPFAM" id="SSF55486">
    <property type="entry name" value="Metalloproteases ('zincins'), catalytic domain"/>
    <property type="match status" value="1"/>
</dbReference>
<dbReference type="PANTHER" id="PTHR23282:SF101">
    <property type="entry name" value="MAM DOMAIN-CONTAINING PROTEIN"/>
    <property type="match status" value="1"/>
</dbReference>
<feature type="domain" description="MAM" evidence="5">
    <location>
        <begin position="505"/>
        <end position="665"/>
    </location>
</feature>
<gene>
    <name evidence="9" type="primary">LOC101858261</name>
</gene>
<dbReference type="InterPro" id="IPR035976">
    <property type="entry name" value="Sushi/SCR/CCP_sf"/>
</dbReference>
<evidence type="ECO:0000256" key="4">
    <source>
        <dbReference type="RuleBase" id="RU361183"/>
    </source>
</evidence>
<dbReference type="SUPFAM" id="SSF57535">
    <property type="entry name" value="Complement control module/SCR domain"/>
    <property type="match status" value="1"/>
</dbReference>
<dbReference type="PROSITE" id="PS50923">
    <property type="entry name" value="SUSHI"/>
    <property type="match status" value="1"/>
</dbReference>
<dbReference type="SUPFAM" id="SSF49899">
    <property type="entry name" value="Concanavalin A-like lectins/glucanases"/>
    <property type="match status" value="3"/>
</dbReference>
<dbReference type="Pfam" id="PF00629">
    <property type="entry name" value="MAM"/>
    <property type="match status" value="3"/>
</dbReference>
<feature type="domain" description="MAM" evidence="5">
    <location>
        <begin position="324"/>
        <end position="491"/>
    </location>
</feature>
<evidence type="ECO:0000259" key="6">
    <source>
        <dbReference type="PROSITE" id="PS50923"/>
    </source>
</evidence>
<evidence type="ECO:0000256" key="3">
    <source>
        <dbReference type="PROSITE-ProRule" id="PRU01211"/>
    </source>
</evidence>